<keyword evidence="7" id="KW-1278">Translocase</keyword>
<dbReference type="EMBL" id="FOGL01000001">
    <property type="protein sequence ID" value="SER11117.1"/>
    <property type="molecule type" value="Genomic_DNA"/>
</dbReference>
<keyword evidence="4" id="KW-1003">Cell membrane</keyword>
<dbReference type="PROSITE" id="PS50893">
    <property type="entry name" value="ABC_TRANSPORTER_2"/>
    <property type="match status" value="2"/>
</dbReference>
<evidence type="ECO:0000256" key="8">
    <source>
        <dbReference type="ARBA" id="ARBA00023136"/>
    </source>
</evidence>
<comment type="similarity">
    <text evidence="2">Belongs to the ABC transporter superfamily.</text>
</comment>
<dbReference type="STRING" id="531814.SAMN04487944_101267"/>
<dbReference type="InterPro" id="IPR015856">
    <property type="entry name" value="ABC_transpr_CbiO/EcfA_su"/>
</dbReference>
<keyword evidence="6 10" id="KW-0067">ATP-binding</keyword>
<dbReference type="Proteomes" id="UP000199687">
    <property type="component" value="Unassembled WGS sequence"/>
</dbReference>
<evidence type="ECO:0000259" key="9">
    <source>
        <dbReference type="PROSITE" id="PS50893"/>
    </source>
</evidence>
<dbReference type="InterPro" id="IPR017871">
    <property type="entry name" value="ABC_transporter-like_CS"/>
</dbReference>
<comment type="subcellular location">
    <subcellularLocation>
        <location evidence="1">Cell membrane</location>
        <topology evidence="1">Peripheral membrane protein</topology>
    </subcellularLocation>
</comment>
<dbReference type="GO" id="GO:0042626">
    <property type="term" value="F:ATPase-coupled transmembrane transporter activity"/>
    <property type="evidence" value="ECO:0007669"/>
    <property type="project" value="TreeGrafter"/>
</dbReference>
<dbReference type="Pfam" id="PF00005">
    <property type="entry name" value="ABC_tran"/>
    <property type="match status" value="2"/>
</dbReference>
<evidence type="ECO:0000256" key="7">
    <source>
        <dbReference type="ARBA" id="ARBA00022967"/>
    </source>
</evidence>
<dbReference type="SUPFAM" id="SSF52540">
    <property type="entry name" value="P-loop containing nucleoside triphosphate hydrolases"/>
    <property type="match status" value="2"/>
</dbReference>
<evidence type="ECO:0000313" key="10">
    <source>
        <dbReference type="EMBL" id="SER11117.1"/>
    </source>
</evidence>
<keyword evidence="5" id="KW-0547">Nucleotide-binding</keyword>
<reference evidence="10 11" key="1">
    <citation type="submission" date="2016-10" db="EMBL/GenBank/DDBJ databases">
        <authorList>
            <person name="de Groot N.N."/>
        </authorList>
    </citation>
    <scope>NUCLEOTIDE SEQUENCE [LARGE SCALE GENOMIC DNA]</scope>
    <source>
        <strain evidence="10 11">CGMCC 1.7727</strain>
    </source>
</reference>
<evidence type="ECO:0000256" key="4">
    <source>
        <dbReference type="ARBA" id="ARBA00022475"/>
    </source>
</evidence>
<dbReference type="Gene3D" id="3.40.50.300">
    <property type="entry name" value="P-loop containing nucleotide triphosphate hydrolases"/>
    <property type="match status" value="2"/>
</dbReference>
<gene>
    <name evidence="10" type="ORF">SAMN04487944_101267</name>
</gene>
<keyword evidence="8" id="KW-0472">Membrane</keyword>
<keyword evidence="3" id="KW-0813">Transport</keyword>
<dbReference type="GO" id="GO:0016887">
    <property type="term" value="F:ATP hydrolysis activity"/>
    <property type="evidence" value="ECO:0007669"/>
    <property type="project" value="InterPro"/>
</dbReference>
<sequence length="494" mass="56275">MKKLGDFMAETAVSVEDLKVKFPNEKSFLFKDFSLSVTRGEKVLLVGPSGAGKSTLLKILAGIIPNSVEVPMKCTDCKLPNRYGYVFQDPDSQFCMPYVDEEIAFVLENTQIPPDDMPTLIKKYLDDVCLSLPDIHTKIDRLSGGMKQRLAIASVLALQPDVLFLDEPTAMLDEEGTKQVWDTVMNIASDKTVIIVEHKIEQVFDFVDRIIMINSEGSLVASGEPEVMVHQCKYLFSQYGVWYPSVWQEKLKNDKQCVEVLLPEVTIQQLKGYKNKKELIRVEEVTVNRGDWVVITGDNGSGKSTLLQALAKLIKTKGEISYSMNNDSNYYGYMGYVFQNPELQFITDTVYEELAFSLRNSQLSNDECDRRIMEQLNIFQLDHVKEKHPFQLSVGQMKRLSIAAIAITRPQILLLDEPTFGQDAANTFRMLDYFASLHRSGMTILMVTHDKNIREHYANTEWKIRDGMLTDARRLYETDYHSDRMGVRQSVMGT</sequence>
<dbReference type="CDD" id="cd03225">
    <property type="entry name" value="ABC_cobalt_CbiO_domain1"/>
    <property type="match status" value="2"/>
</dbReference>
<name>A0A1H9LIT2_9BACI</name>
<proteinExistence type="inferred from homology"/>
<evidence type="ECO:0000256" key="6">
    <source>
        <dbReference type="ARBA" id="ARBA00022840"/>
    </source>
</evidence>
<dbReference type="InterPro" id="IPR050095">
    <property type="entry name" value="ECF_ABC_transporter_ATP-bd"/>
</dbReference>
<dbReference type="PROSITE" id="PS00211">
    <property type="entry name" value="ABC_TRANSPORTER_1"/>
    <property type="match status" value="2"/>
</dbReference>
<accession>A0A1H9LIT2</accession>
<dbReference type="RefSeq" id="WP_245711546.1">
    <property type="nucleotide sequence ID" value="NZ_FOGL01000001.1"/>
</dbReference>
<organism evidence="10 11">
    <name type="scientific">Gracilibacillus ureilyticus</name>
    <dbReference type="NCBI Taxonomy" id="531814"/>
    <lineage>
        <taxon>Bacteria</taxon>
        <taxon>Bacillati</taxon>
        <taxon>Bacillota</taxon>
        <taxon>Bacilli</taxon>
        <taxon>Bacillales</taxon>
        <taxon>Bacillaceae</taxon>
        <taxon>Gracilibacillus</taxon>
    </lineage>
</organism>
<evidence type="ECO:0000256" key="3">
    <source>
        <dbReference type="ARBA" id="ARBA00022448"/>
    </source>
</evidence>
<dbReference type="InterPro" id="IPR003593">
    <property type="entry name" value="AAA+_ATPase"/>
</dbReference>
<dbReference type="InterPro" id="IPR003439">
    <property type="entry name" value="ABC_transporter-like_ATP-bd"/>
</dbReference>
<evidence type="ECO:0000313" key="11">
    <source>
        <dbReference type="Proteomes" id="UP000199687"/>
    </source>
</evidence>
<dbReference type="PANTHER" id="PTHR43553">
    <property type="entry name" value="HEAVY METAL TRANSPORTER"/>
    <property type="match status" value="1"/>
</dbReference>
<feature type="domain" description="ABC transporter" evidence="9">
    <location>
        <begin position="13"/>
        <end position="240"/>
    </location>
</feature>
<feature type="domain" description="ABC transporter" evidence="9">
    <location>
        <begin position="265"/>
        <end position="491"/>
    </location>
</feature>
<keyword evidence="11" id="KW-1185">Reference proteome</keyword>
<protein>
    <submittedName>
        <fullName evidence="10">Energy-coupling factor transport system ATP-binding protein</fullName>
    </submittedName>
</protein>
<dbReference type="GO" id="GO:0005524">
    <property type="term" value="F:ATP binding"/>
    <property type="evidence" value="ECO:0007669"/>
    <property type="project" value="UniProtKB-KW"/>
</dbReference>
<evidence type="ECO:0000256" key="1">
    <source>
        <dbReference type="ARBA" id="ARBA00004202"/>
    </source>
</evidence>
<evidence type="ECO:0000256" key="5">
    <source>
        <dbReference type="ARBA" id="ARBA00022741"/>
    </source>
</evidence>
<dbReference type="AlphaFoldDB" id="A0A1H9LIT2"/>
<dbReference type="SMART" id="SM00382">
    <property type="entry name" value="AAA"/>
    <property type="match status" value="2"/>
</dbReference>
<dbReference type="GO" id="GO:0043190">
    <property type="term" value="C:ATP-binding cassette (ABC) transporter complex"/>
    <property type="evidence" value="ECO:0007669"/>
    <property type="project" value="TreeGrafter"/>
</dbReference>
<dbReference type="InterPro" id="IPR027417">
    <property type="entry name" value="P-loop_NTPase"/>
</dbReference>
<evidence type="ECO:0000256" key="2">
    <source>
        <dbReference type="ARBA" id="ARBA00005417"/>
    </source>
</evidence>